<keyword evidence="3" id="KW-1185">Reference proteome</keyword>
<protein>
    <submittedName>
        <fullName evidence="2">Uncharacterized protein</fullName>
    </submittedName>
</protein>
<feature type="region of interest" description="Disordered" evidence="1">
    <location>
        <begin position="67"/>
        <end position="97"/>
    </location>
</feature>
<name>A0A5B7CKJ5_PORTR</name>
<feature type="region of interest" description="Disordered" evidence="1">
    <location>
        <begin position="122"/>
        <end position="166"/>
    </location>
</feature>
<comment type="caution">
    <text evidence="2">The sequence shown here is derived from an EMBL/GenBank/DDBJ whole genome shotgun (WGS) entry which is preliminary data.</text>
</comment>
<evidence type="ECO:0000256" key="1">
    <source>
        <dbReference type="SAM" id="MobiDB-lite"/>
    </source>
</evidence>
<feature type="compositionally biased region" description="Acidic residues" evidence="1">
    <location>
        <begin position="150"/>
        <end position="163"/>
    </location>
</feature>
<gene>
    <name evidence="2" type="ORF">E2C01_002499</name>
</gene>
<dbReference type="Proteomes" id="UP000324222">
    <property type="component" value="Unassembled WGS sequence"/>
</dbReference>
<accession>A0A5B7CKJ5</accession>
<feature type="compositionally biased region" description="Basic and acidic residues" evidence="1">
    <location>
        <begin position="81"/>
        <end position="96"/>
    </location>
</feature>
<proteinExistence type="predicted"/>
<feature type="compositionally biased region" description="Gly residues" evidence="1">
    <location>
        <begin position="122"/>
        <end position="131"/>
    </location>
</feature>
<sequence>MNTCAIRKASRSYTFWRGRGEGLGKAGWDWARRGVTRNRVGQGSGGGRAGVGDRGWYRLVGSSRRDSLYHSRSPEGWGRGEAVRERRRDGWREGGRESSAVYRRASWYHNYFYIRSETRYPDGGGGGGGGECPFDFGSTSEDPREQTEVEEKEEEEEEEEEEERYYRYNDSCRRVSQVFGQGS</sequence>
<evidence type="ECO:0000313" key="2">
    <source>
        <dbReference type="EMBL" id="MPC09880.1"/>
    </source>
</evidence>
<dbReference type="EMBL" id="VSRR010000091">
    <property type="protein sequence ID" value="MPC09880.1"/>
    <property type="molecule type" value="Genomic_DNA"/>
</dbReference>
<dbReference type="AlphaFoldDB" id="A0A5B7CKJ5"/>
<evidence type="ECO:0000313" key="3">
    <source>
        <dbReference type="Proteomes" id="UP000324222"/>
    </source>
</evidence>
<organism evidence="2 3">
    <name type="scientific">Portunus trituberculatus</name>
    <name type="common">Swimming crab</name>
    <name type="synonym">Neptunus trituberculatus</name>
    <dbReference type="NCBI Taxonomy" id="210409"/>
    <lineage>
        <taxon>Eukaryota</taxon>
        <taxon>Metazoa</taxon>
        <taxon>Ecdysozoa</taxon>
        <taxon>Arthropoda</taxon>
        <taxon>Crustacea</taxon>
        <taxon>Multicrustacea</taxon>
        <taxon>Malacostraca</taxon>
        <taxon>Eumalacostraca</taxon>
        <taxon>Eucarida</taxon>
        <taxon>Decapoda</taxon>
        <taxon>Pleocyemata</taxon>
        <taxon>Brachyura</taxon>
        <taxon>Eubrachyura</taxon>
        <taxon>Portunoidea</taxon>
        <taxon>Portunidae</taxon>
        <taxon>Portuninae</taxon>
        <taxon>Portunus</taxon>
    </lineage>
</organism>
<reference evidence="2 3" key="1">
    <citation type="submission" date="2019-05" db="EMBL/GenBank/DDBJ databases">
        <title>Another draft genome of Portunus trituberculatus and its Hox gene families provides insights of decapod evolution.</title>
        <authorList>
            <person name="Jeong J.-H."/>
            <person name="Song I."/>
            <person name="Kim S."/>
            <person name="Choi T."/>
            <person name="Kim D."/>
            <person name="Ryu S."/>
            <person name="Kim W."/>
        </authorList>
    </citation>
    <scope>NUCLEOTIDE SEQUENCE [LARGE SCALE GENOMIC DNA]</scope>
    <source>
        <tissue evidence="2">Muscle</tissue>
    </source>
</reference>